<gene>
    <name evidence="2" type="ORF">SAMN02745190_00183</name>
</gene>
<keyword evidence="2" id="KW-0489">Methyltransferase</keyword>
<feature type="domain" description="Methyltransferase FkbM" evidence="1">
    <location>
        <begin position="146"/>
        <end position="300"/>
    </location>
</feature>
<name>A0A1M4SMV2_9FIRM</name>
<keyword evidence="2" id="KW-0808">Transferase</keyword>
<dbReference type="PANTHER" id="PTHR34203:SF15">
    <property type="entry name" value="SLL1173 PROTEIN"/>
    <property type="match status" value="1"/>
</dbReference>
<dbReference type="GO" id="GO:0032259">
    <property type="term" value="P:methylation"/>
    <property type="evidence" value="ECO:0007669"/>
    <property type="project" value="UniProtKB-KW"/>
</dbReference>
<evidence type="ECO:0000313" key="3">
    <source>
        <dbReference type="Proteomes" id="UP000184404"/>
    </source>
</evidence>
<dbReference type="Gene3D" id="3.40.50.720">
    <property type="entry name" value="NAD(P)-binding Rossmann-like Domain"/>
    <property type="match status" value="1"/>
</dbReference>
<dbReference type="GO" id="GO:0008168">
    <property type="term" value="F:methyltransferase activity"/>
    <property type="evidence" value="ECO:0007669"/>
    <property type="project" value="UniProtKB-KW"/>
</dbReference>
<dbReference type="Gene3D" id="3.40.50.150">
    <property type="entry name" value="Vaccinia Virus protein VP39"/>
    <property type="match status" value="1"/>
</dbReference>
<dbReference type="InterPro" id="IPR006342">
    <property type="entry name" value="FkbM_mtfrase"/>
</dbReference>
<dbReference type="InterPro" id="IPR052514">
    <property type="entry name" value="SAM-dependent_MTase"/>
</dbReference>
<dbReference type="STRING" id="1123243.SAMN02745190_00183"/>
<dbReference type="RefSeq" id="WP_072934307.1">
    <property type="nucleotide sequence ID" value="NZ_FQUG01000002.1"/>
</dbReference>
<dbReference type="Pfam" id="PF05050">
    <property type="entry name" value="Methyltransf_21"/>
    <property type="match status" value="1"/>
</dbReference>
<dbReference type="OrthoDB" id="5329963at2"/>
<evidence type="ECO:0000313" key="2">
    <source>
        <dbReference type="EMBL" id="SHE33297.1"/>
    </source>
</evidence>
<dbReference type="SUPFAM" id="SSF53335">
    <property type="entry name" value="S-adenosyl-L-methionine-dependent methyltransferases"/>
    <property type="match status" value="1"/>
</dbReference>
<sequence length="329" mass="37759">MKTILYGCGRNLEKFFAEYTLGHDVVAIVDRNEDKHGIYKGINVIGLEQLSKLEFDKLLVTIDDYTVCLNDLAKLNIPNEKINIPYRGGHMWKDVKIVPLYGGGLKCDFDGVKFLVKNKSDLGVMNSIFVYNSWDFYINKKCTVIDIGMNIGLASLFFANMNIVDEVYGYEPFPMTYEDALNNFKLNPTISRKIQALNYGLSDIDSTLTCLYNPEYTTNMRTDNEKRKHGFNEISVNIQLKDSYEVLKDILNTDKITVLKLDCEGAEYSIMRRLDESGLLAKIDMILAETHDGKENMLKEILKDNNFIYFDNYAGDYEQLGFLYAVKNR</sequence>
<dbReference type="AlphaFoldDB" id="A0A1M4SMV2"/>
<evidence type="ECO:0000259" key="1">
    <source>
        <dbReference type="Pfam" id="PF05050"/>
    </source>
</evidence>
<keyword evidence="3" id="KW-1185">Reference proteome</keyword>
<dbReference type="EMBL" id="FQUG01000002">
    <property type="protein sequence ID" value="SHE33297.1"/>
    <property type="molecule type" value="Genomic_DNA"/>
</dbReference>
<accession>A0A1M4SMV2</accession>
<proteinExistence type="predicted"/>
<reference evidence="2 3" key="1">
    <citation type="submission" date="2016-11" db="EMBL/GenBank/DDBJ databases">
        <authorList>
            <person name="Jaros S."/>
            <person name="Januszkiewicz K."/>
            <person name="Wedrychowicz H."/>
        </authorList>
    </citation>
    <scope>NUCLEOTIDE SEQUENCE [LARGE SCALE GENOMIC DNA]</scope>
    <source>
        <strain evidence="2 3">DSM 10502</strain>
    </source>
</reference>
<protein>
    <submittedName>
        <fullName evidence="2">Methyltransferase, FkbM family</fullName>
    </submittedName>
</protein>
<dbReference type="Proteomes" id="UP000184404">
    <property type="component" value="Unassembled WGS sequence"/>
</dbReference>
<dbReference type="NCBIfam" id="TIGR01444">
    <property type="entry name" value="fkbM_fam"/>
    <property type="match status" value="1"/>
</dbReference>
<dbReference type="PANTHER" id="PTHR34203">
    <property type="entry name" value="METHYLTRANSFERASE, FKBM FAMILY PROTEIN"/>
    <property type="match status" value="1"/>
</dbReference>
<organism evidence="2 3">
    <name type="scientific">Schwartzia succinivorans DSM 10502</name>
    <dbReference type="NCBI Taxonomy" id="1123243"/>
    <lineage>
        <taxon>Bacteria</taxon>
        <taxon>Bacillati</taxon>
        <taxon>Bacillota</taxon>
        <taxon>Negativicutes</taxon>
        <taxon>Selenomonadales</taxon>
        <taxon>Selenomonadaceae</taxon>
        <taxon>Schwartzia</taxon>
    </lineage>
</organism>
<dbReference type="InterPro" id="IPR029063">
    <property type="entry name" value="SAM-dependent_MTases_sf"/>
</dbReference>